<feature type="signal peptide" evidence="1">
    <location>
        <begin position="1"/>
        <end position="19"/>
    </location>
</feature>
<dbReference type="OrthoDB" id="1161488at2"/>
<keyword evidence="1" id="KW-0732">Signal</keyword>
<keyword evidence="3" id="KW-1185">Reference proteome</keyword>
<evidence type="ECO:0000313" key="3">
    <source>
        <dbReference type="Proteomes" id="UP000315540"/>
    </source>
</evidence>
<proteinExistence type="predicted"/>
<evidence type="ECO:0000256" key="1">
    <source>
        <dbReference type="SAM" id="SignalP"/>
    </source>
</evidence>
<dbReference type="RefSeq" id="WP_140592462.1">
    <property type="nucleotide sequence ID" value="NZ_VFWZ01000002.1"/>
</dbReference>
<comment type="caution">
    <text evidence="2">The sequence shown here is derived from an EMBL/GenBank/DDBJ whole genome shotgun (WGS) entry which is preliminary data.</text>
</comment>
<dbReference type="PROSITE" id="PS51257">
    <property type="entry name" value="PROKAR_LIPOPROTEIN"/>
    <property type="match status" value="1"/>
</dbReference>
<reference evidence="2 3" key="1">
    <citation type="submission" date="2019-06" db="EMBL/GenBank/DDBJ databases">
        <authorList>
            <person name="Meng X."/>
        </authorList>
    </citation>
    <scope>NUCLEOTIDE SEQUENCE [LARGE SCALE GENOMIC DNA]</scope>
    <source>
        <strain evidence="2 3">M625</strain>
    </source>
</reference>
<dbReference type="Proteomes" id="UP000315540">
    <property type="component" value="Unassembled WGS sequence"/>
</dbReference>
<dbReference type="EMBL" id="VFWZ01000002">
    <property type="protein sequence ID" value="TPN87823.1"/>
    <property type="molecule type" value="Genomic_DNA"/>
</dbReference>
<evidence type="ECO:0000313" key="2">
    <source>
        <dbReference type="EMBL" id="TPN87823.1"/>
    </source>
</evidence>
<protein>
    <submittedName>
        <fullName evidence="2">Uncharacterized protein</fullName>
    </submittedName>
</protein>
<sequence length="76" mass="7982">MMKKLMYLAVFTLVLGLIACSSDDDGGVDSFECAGFTFTRGENGNAIDEDGNDTGDNYDDAAALANSGLCDIQIGF</sequence>
<accession>A0A504JJN4</accession>
<feature type="chain" id="PRO_5021500188" evidence="1">
    <location>
        <begin position="20"/>
        <end position="76"/>
    </location>
</feature>
<dbReference type="AlphaFoldDB" id="A0A504JJN4"/>
<name>A0A504JJN4_9FLAO</name>
<gene>
    <name evidence="2" type="ORF">FHK87_09625</name>
</gene>
<organism evidence="2 3">
    <name type="scientific">Aquimarina algicola</name>
    <dbReference type="NCBI Taxonomy" id="2589995"/>
    <lineage>
        <taxon>Bacteria</taxon>
        <taxon>Pseudomonadati</taxon>
        <taxon>Bacteroidota</taxon>
        <taxon>Flavobacteriia</taxon>
        <taxon>Flavobacteriales</taxon>
        <taxon>Flavobacteriaceae</taxon>
        <taxon>Aquimarina</taxon>
    </lineage>
</organism>